<sequence length="99" mass="11491">MNDVDDKFYERADAHIHLSNDQITEDVGRGKVSSSTMYSTARFNAWVSACSCDSRENMIEDKAEMLEYFVSEYKKMLDENLDDYIENFNEYMGVDDKSA</sequence>
<proteinExistence type="predicted"/>
<organism evidence="1 2">
    <name type="scientific">Colwellia echini</name>
    <dbReference type="NCBI Taxonomy" id="1982103"/>
    <lineage>
        <taxon>Bacteria</taxon>
        <taxon>Pseudomonadati</taxon>
        <taxon>Pseudomonadota</taxon>
        <taxon>Gammaproteobacteria</taxon>
        <taxon>Alteromonadales</taxon>
        <taxon>Colwelliaceae</taxon>
        <taxon>Colwellia</taxon>
    </lineage>
</organism>
<accession>A0ABY3MSE2</accession>
<evidence type="ECO:0000313" key="1">
    <source>
        <dbReference type="EMBL" id="TYK64118.1"/>
    </source>
</evidence>
<gene>
    <name evidence="1" type="ORF">CWS31_017390</name>
</gene>
<protein>
    <submittedName>
        <fullName evidence="1">DUF3144 domain-containing protein</fullName>
    </submittedName>
</protein>
<dbReference type="EMBL" id="PJAI02000093">
    <property type="protein sequence ID" value="TYK64118.1"/>
    <property type="molecule type" value="Genomic_DNA"/>
</dbReference>
<evidence type="ECO:0000313" key="2">
    <source>
        <dbReference type="Proteomes" id="UP000815846"/>
    </source>
</evidence>
<dbReference type="Pfam" id="PF11342">
    <property type="entry name" value="DUF3144"/>
    <property type="match status" value="1"/>
</dbReference>
<dbReference type="Gene3D" id="1.10.287.3020">
    <property type="match status" value="1"/>
</dbReference>
<comment type="caution">
    <text evidence="1">The sequence shown here is derived from an EMBL/GenBank/DDBJ whole genome shotgun (WGS) entry which is preliminary data.</text>
</comment>
<dbReference type="InterPro" id="IPR021490">
    <property type="entry name" value="DUF3144"/>
</dbReference>
<keyword evidence="2" id="KW-1185">Reference proteome</keyword>
<dbReference type="Proteomes" id="UP000815846">
    <property type="component" value="Unassembled WGS sequence"/>
</dbReference>
<reference evidence="1 2" key="1">
    <citation type="submission" date="2019-08" db="EMBL/GenBank/DDBJ databases">
        <title>Microbe sample from Colwellia echini.</title>
        <authorList>
            <person name="Christiansen L."/>
            <person name="Pathiraja D."/>
            <person name="Schultz-Johansen M."/>
            <person name="Choi I.-G."/>
            <person name="Stougaard P."/>
        </authorList>
    </citation>
    <scope>NUCLEOTIDE SEQUENCE [LARGE SCALE GENOMIC DNA]</scope>
    <source>
        <strain evidence="1 2">A3</strain>
    </source>
</reference>
<name>A0ABY3MSE2_9GAMM</name>